<organism evidence="2 3">
    <name type="scientific">Penicillium nalgiovense</name>
    <dbReference type="NCBI Taxonomy" id="60175"/>
    <lineage>
        <taxon>Eukaryota</taxon>
        <taxon>Fungi</taxon>
        <taxon>Dikarya</taxon>
        <taxon>Ascomycota</taxon>
        <taxon>Pezizomycotina</taxon>
        <taxon>Eurotiomycetes</taxon>
        <taxon>Eurotiomycetidae</taxon>
        <taxon>Eurotiales</taxon>
        <taxon>Aspergillaceae</taxon>
        <taxon>Penicillium</taxon>
    </lineage>
</organism>
<dbReference type="Proteomes" id="UP000191691">
    <property type="component" value="Unassembled WGS sequence"/>
</dbReference>
<keyword evidence="3" id="KW-1185">Reference proteome</keyword>
<sequence>MPTIPNEARVRPLLIQLLELPTYEGVSVTSDALAEFNTDTHDTVTTPGTCTETEVSPITLIDPSAQGNCDVGTNPSMQSHTPTENGIMSGTSIATRPKSPSIDLFGTPAQRDTEVANSRPDISTPYDSDSDIQTVILCDSPCENDPLDSSGSSHKDPSAIPNTSVDDSSDTPSSGGSDTSSSGKTEASSIDSANTSPKSPPIAVFSPSPQENCDVKTSSSSEISPQDDSDSDIQTAIMCDSPTENDTSMLQSSSSDQKEPSTISNTSSDDPHDDSSDSSSDDSSWTVSDSSSGAKSESSSIDSFGTSSQQDSEPEEEQPRGSQSLAAYASSIRDGKRIRTSCDSVDDPGEWLVDPDGFINEKYRAGGPFPCSLPESILNLKGSSPLYTVLETISLHKMILSVLDEYNVNASSVTIKKCQYEFWPIMQPLPTLIITATRDTFSDAWVQACRKIWRHLSENQLGHINVEISDPALHTLYRSWPVESGHPIYPVHRKVMRRITEELNLTDWVTLGAQRVGTTSNVKDSEVVMLLTAHFKSNRDWRVPREQIISILEELKLPMLSQQMMGSRRRVVPRDKLYNQGNTKEPGERPYRGENTIIRPCQPQDAVFSKWDRVRDEIVRCLDLTYVSTIGYYRMGTKGSPQKPRPTILLSGNYTKHPNTMQKVCDTINDILKKYNLAGMAVAFSEGQFRMHSSHAESEEDEPKPKRDVEEVSGMFHPDVVRLPSLPGQSLALKENESCSGTFGGFFEITLPGLAEPKVVGITCYHVINPTMKGKGDKAKATIMKWRAEGIKANDKMAKHLVVSHPSPLMLQQKAHSLEKEIEKLETPYYKLFEELVGCGQTLRKGDEMVYYQAKNQLSECQALLSDIQAFDPGFGRVWMASGFRTAQAASIHNGEYRRPTNYDWAYVYFNLSYYAYIYPYCFYTMTA</sequence>
<feature type="compositionally biased region" description="Low complexity" evidence="1">
    <location>
        <begin position="163"/>
        <end position="183"/>
    </location>
</feature>
<feature type="compositionally biased region" description="Polar residues" evidence="1">
    <location>
        <begin position="76"/>
        <end position="94"/>
    </location>
</feature>
<evidence type="ECO:0000313" key="2">
    <source>
        <dbReference type="EMBL" id="OQE79826.1"/>
    </source>
</evidence>
<accession>A0A1V6XXP8</accession>
<dbReference type="AlphaFoldDB" id="A0A1V6XXP8"/>
<comment type="caution">
    <text evidence="2">The sequence shown here is derived from an EMBL/GenBank/DDBJ whole genome shotgun (WGS) entry which is preliminary data.</text>
</comment>
<evidence type="ECO:0000256" key="1">
    <source>
        <dbReference type="SAM" id="MobiDB-lite"/>
    </source>
</evidence>
<dbReference type="STRING" id="60175.A0A1V6XXP8"/>
<dbReference type="EMBL" id="MOOB01000049">
    <property type="protein sequence ID" value="OQE79826.1"/>
    <property type="molecule type" value="Genomic_DNA"/>
</dbReference>
<evidence type="ECO:0000313" key="3">
    <source>
        <dbReference type="Proteomes" id="UP000191691"/>
    </source>
</evidence>
<feature type="compositionally biased region" description="Polar residues" evidence="1">
    <location>
        <begin position="207"/>
        <end position="217"/>
    </location>
</feature>
<protein>
    <submittedName>
        <fullName evidence="2">Uncharacterized protein</fullName>
    </submittedName>
</protein>
<feature type="region of interest" description="Disordered" evidence="1">
    <location>
        <begin position="76"/>
        <end position="324"/>
    </location>
</feature>
<feature type="compositionally biased region" description="Polar residues" evidence="1">
    <location>
        <begin position="242"/>
        <end position="266"/>
    </location>
</feature>
<gene>
    <name evidence="2" type="ORF">PENNAL_c0049G00291</name>
</gene>
<proteinExistence type="predicted"/>
<name>A0A1V6XXP8_PENNA</name>
<feature type="compositionally biased region" description="Polar residues" evidence="1">
    <location>
        <begin position="184"/>
        <end position="197"/>
    </location>
</feature>
<feature type="compositionally biased region" description="Low complexity" evidence="1">
    <location>
        <begin position="277"/>
        <end position="311"/>
    </location>
</feature>
<reference evidence="3" key="1">
    <citation type="journal article" date="2017" name="Nat. Microbiol.">
        <title>Global analysis of biosynthetic gene clusters reveals vast potential of secondary metabolite production in Penicillium species.</title>
        <authorList>
            <person name="Nielsen J.C."/>
            <person name="Grijseels S."/>
            <person name="Prigent S."/>
            <person name="Ji B."/>
            <person name="Dainat J."/>
            <person name="Nielsen K.F."/>
            <person name="Frisvad J.C."/>
            <person name="Workman M."/>
            <person name="Nielsen J."/>
        </authorList>
    </citation>
    <scope>NUCLEOTIDE SEQUENCE [LARGE SCALE GENOMIC DNA]</scope>
    <source>
        <strain evidence="3">IBT 13039</strain>
    </source>
</reference>